<dbReference type="STRING" id="758825.SAMN02982985_00796"/>
<dbReference type="AlphaFoldDB" id="A0A1I4IVI1"/>
<keyword evidence="2" id="KW-1185">Reference proteome</keyword>
<organism evidence="1 2">
    <name type="scientific">Rugamonas rubra</name>
    <dbReference type="NCBI Taxonomy" id="758825"/>
    <lineage>
        <taxon>Bacteria</taxon>
        <taxon>Pseudomonadati</taxon>
        <taxon>Pseudomonadota</taxon>
        <taxon>Betaproteobacteria</taxon>
        <taxon>Burkholderiales</taxon>
        <taxon>Oxalobacteraceae</taxon>
        <taxon>Telluria group</taxon>
        <taxon>Rugamonas</taxon>
    </lineage>
</organism>
<accession>A0A1I4IVI1</accession>
<gene>
    <name evidence="1" type="ORF">SAMN02982985_00796</name>
</gene>
<sequence>MCFLSRPIKYMDKFLSALAATVDDDALLDFCRRRNLHGTPVVFGGNEDAYYEFRKRIANHFEISFHDVIITGSAKLGFSPHKSKAFDYDSDIDVAIISGKLYDQVMASIHDYQMELRGNRKAVSEYELNKYHKFLEYGAIGWMRPDLLPSSFRVSTLKKRWFDFFSSISYGKSEVGNYKVTAGAFKSYDHLERYALSGLFTLRTKLKIGMQHGTSN</sequence>
<dbReference type="EMBL" id="FOTW01000005">
    <property type="protein sequence ID" value="SFL58352.1"/>
    <property type="molecule type" value="Genomic_DNA"/>
</dbReference>
<reference evidence="1 2" key="1">
    <citation type="submission" date="2016-10" db="EMBL/GenBank/DDBJ databases">
        <authorList>
            <person name="de Groot N.N."/>
        </authorList>
    </citation>
    <scope>NUCLEOTIDE SEQUENCE [LARGE SCALE GENOMIC DNA]</scope>
    <source>
        <strain evidence="1 2">ATCC 43154</strain>
    </source>
</reference>
<protein>
    <submittedName>
        <fullName evidence="1">Uncharacterized protein</fullName>
    </submittedName>
</protein>
<evidence type="ECO:0000313" key="1">
    <source>
        <dbReference type="EMBL" id="SFL58352.1"/>
    </source>
</evidence>
<dbReference type="Proteomes" id="UP000199470">
    <property type="component" value="Unassembled WGS sequence"/>
</dbReference>
<evidence type="ECO:0000313" key="2">
    <source>
        <dbReference type="Proteomes" id="UP000199470"/>
    </source>
</evidence>
<name>A0A1I4IVI1_9BURK</name>
<proteinExistence type="predicted"/>